<reference evidence="3 4" key="1">
    <citation type="submission" date="2017-03" db="EMBL/GenBank/DDBJ databases">
        <title>Genomic and clinical evidence uncovers the enterohepatic species Helicobacter valdiviensis as a potential human intestinal pathogen.</title>
        <authorList>
            <person name="Fresia P."/>
            <person name="Jara R."/>
            <person name="Sierra R."/>
            <person name="Ferres I."/>
            <person name="Greif G."/>
            <person name="Iraola G."/>
            <person name="Collado L."/>
        </authorList>
    </citation>
    <scope>NUCLEOTIDE SEQUENCE [LARGE SCALE GENOMIC DNA]</scope>
    <source>
        <strain evidence="3 4">WBE14</strain>
    </source>
</reference>
<gene>
    <name evidence="3" type="ORF">B6S12_09645</name>
</gene>
<accession>A0A2W6NIZ9</accession>
<proteinExistence type="predicted"/>
<dbReference type="GO" id="GO:0008320">
    <property type="term" value="F:protein transmembrane transporter activity"/>
    <property type="evidence" value="ECO:0007669"/>
    <property type="project" value="TreeGrafter"/>
</dbReference>
<feature type="chain" id="PRO_5015844759" description="Haemolysin activator HlyB C-terminal domain-containing protein" evidence="1">
    <location>
        <begin position="19"/>
        <end position="598"/>
    </location>
</feature>
<name>A0A2W6NIZ9_9HELI</name>
<sequence length="598" mass="67285">MRLRTLLLPLFLSNLVVADTLVADINDYKKDRALGEMINTSPYRDTPQNKNIQNQLKTRNSPVKPQEDKNIINTEKPTNNIKENKTSSVKEDIFKYKFVIDNKKADDTRYTLEELGIDEKMLQESIVDFKASDLSVKTLQSIANTVSFYLQYSGYPSATAYIPQQEIDKEIQVNIVFGKLGKYIVNNRSNHLKDFAINHKLNDTLKGKILKTKDVEDVIFKINENSGIQALGAFQAGENFGETDVVIEVEDSTKASAMLYADNYGTEGSGQIRIGATTTFNNVLGMGDTLNTMVQRSDKDQLNYGATYSTFWGNLKITPKVNKGNYSLRGEGYDALKPYGTSTEFGVDVAYPFFINSTNSLYAVAGYSHKKLEDNYGNTFMDPGLMEALFGYSTLDNRKHSDVFNIGWEGVYRGIEKNTLSYSVKVYHGNVKPDNDFAEQLLSMGKFTKLNVYLSNQYSFHEKLTGIFNFNLQKVLFNYLLDSSETSSLGGAYGVRAYPNGFGTKSNMGYGMIGLRYATPIPNVYITPFYEAGYAWEENKQMDEYFLDAAGIELLYASEHFYVKADFARAIHKFKGADGIPEDGENRARAYVSAGIYF</sequence>
<dbReference type="InterPro" id="IPR051544">
    <property type="entry name" value="TPS_OM_transporter"/>
</dbReference>
<evidence type="ECO:0000259" key="2">
    <source>
        <dbReference type="Pfam" id="PF03865"/>
    </source>
</evidence>
<feature type="signal peptide" evidence="1">
    <location>
        <begin position="1"/>
        <end position="18"/>
    </location>
</feature>
<evidence type="ECO:0000313" key="3">
    <source>
        <dbReference type="EMBL" id="PZT47326.1"/>
    </source>
</evidence>
<dbReference type="GO" id="GO:0098046">
    <property type="term" value="C:type V protein secretion system complex"/>
    <property type="evidence" value="ECO:0007669"/>
    <property type="project" value="TreeGrafter"/>
</dbReference>
<dbReference type="Gene3D" id="3.10.20.310">
    <property type="entry name" value="membrane protein fhac"/>
    <property type="match status" value="1"/>
</dbReference>
<dbReference type="EMBL" id="NBIU01000043">
    <property type="protein sequence ID" value="PZT47326.1"/>
    <property type="molecule type" value="Genomic_DNA"/>
</dbReference>
<evidence type="ECO:0000256" key="1">
    <source>
        <dbReference type="SAM" id="SignalP"/>
    </source>
</evidence>
<dbReference type="InterPro" id="IPR005565">
    <property type="entry name" value="Hemolysn_activator_HlyB_C"/>
</dbReference>
<protein>
    <recommendedName>
        <fullName evidence="2">Haemolysin activator HlyB C-terminal domain-containing protein</fullName>
    </recommendedName>
</protein>
<feature type="domain" description="Haemolysin activator HlyB C-terminal" evidence="2">
    <location>
        <begin position="241"/>
        <end position="498"/>
    </location>
</feature>
<keyword evidence="4" id="KW-1185">Reference proteome</keyword>
<dbReference type="PANTHER" id="PTHR34597">
    <property type="entry name" value="SLR1661 PROTEIN"/>
    <property type="match status" value="1"/>
</dbReference>
<comment type="caution">
    <text evidence="3">The sequence shown here is derived from an EMBL/GenBank/DDBJ whole genome shotgun (WGS) entry which is preliminary data.</text>
</comment>
<keyword evidence="1" id="KW-0732">Signal</keyword>
<dbReference type="RefSeq" id="WP_245892649.1">
    <property type="nucleotide sequence ID" value="NZ_NBIU01000043.1"/>
</dbReference>
<dbReference type="GO" id="GO:0046819">
    <property type="term" value="P:protein secretion by the type V secretion system"/>
    <property type="evidence" value="ECO:0007669"/>
    <property type="project" value="TreeGrafter"/>
</dbReference>
<dbReference type="AlphaFoldDB" id="A0A2W6NIZ9"/>
<dbReference type="Gene3D" id="2.40.160.50">
    <property type="entry name" value="membrane protein fhac: a member of the omp85/tpsb transporter family"/>
    <property type="match status" value="1"/>
</dbReference>
<dbReference type="Proteomes" id="UP000249746">
    <property type="component" value="Unassembled WGS sequence"/>
</dbReference>
<dbReference type="PANTHER" id="PTHR34597:SF3">
    <property type="entry name" value="OUTER MEMBRANE TRANSPORTER CDIB"/>
    <property type="match status" value="1"/>
</dbReference>
<dbReference type="Pfam" id="PF03865">
    <property type="entry name" value="ShlB"/>
    <property type="match status" value="1"/>
</dbReference>
<evidence type="ECO:0000313" key="4">
    <source>
        <dbReference type="Proteomes" id="UP000249746"/>
    </source>
</evidence>
<organism evidence="3 4">
    <name type="scientific">Helicobacter valdiviensis</name>
    <dbReference type="NCBI Taxonomy" id="1458358"/>
    <lineage>
        <taxon>Bacteria</taxon>
        <taxon>Pseudomonadati</taxon>
        <taxon>Campylobacterota</taxon>
        <taxon>Epsilonproteobacteria</taxon>
        <taxon>Campylobacterales</taxon>
        <taxon>Helicobacteraceae</taxon>
        <taxon>Helicobacter</taxon>
    </lineage>
</organism>